<reference evidence="14 15" key="1">
    <citation type="submission" date="2019-04" db="EMBL/GenBank/DDBJ databases">
        <authorList>
            <person name="Park S."/>
            <person name="Yoon J.-H."/>
        </authorList>
    </citation>
    <scope>NUCLEOTIDE SEQUENCE [LARGE SCALE GENOMIC DNA]</scope>
    <source>
        <strain evidence="14 15">HJM-18</strain>
    </source>
</reference>
<dbReference type="InterPro" id="IPR023213">
    <property type="entry name" value="CAT-like_dom_sf"/>
</dbReference>
<evidence type="ECO:0000259" key="13">
    <source>
        <dbReference type="Pfam" id="PF06974"/>
    </source>
</evidence>
<evidence type="ECO:0000259" key="12">
    <source>
        <dbReference type="Pfam" id="PF03007"/>
    </source>
</evidence>
<dbReference type="OrthoDB" id="9810950at2"/>
<dbReference type="GO" id="GO:0006071">
    <property type="term" value="P:glycerol metabolic process"/>
    <property type="evidence" value="ECO:0007669"/>
    <property type="project" value="UniProtKB-KW"/>
</dbReference>
<evidence type="ECO:0000256" key="4">
    <source>
        <dbReference type="ARBA" id="ARBA00013244"/>
    </source>
</evidence>
<evidence type="ECO:0000256" key="5">
    <source>
        <dbReference type="ARBA" id="ARBA00022516"/>
    </source>
</evidence>
<comment type="similarity">
    <text evidence="3">Belongs to the long-chain O-acyltransferase family.</text>
</comment>
<feature type="region of interest" description="Disordered" evidence="11">
    <location>
        <begin position="462"/>
        <end position="500"/>
    </location>
</feature>
<evidence type="ECO:0000313" key="15">
    <source>
        <dbReference type="Proteomes" id="UP000298325"/>
    </source>
</evidence>
<feature type="compositionally biased region" description="Low complexity" evidence="11">
    <location>
        <begin position="472"/>
        <end position="482"/>
    </location>
</feature>
<dbReference type="Pfam" id="PF03007">
    <property type="entry name" value="WS_DGAT_cat"/>
    <property type="match status" value="1"/>
</dbReference>
<evidence type="ECO:0000256" key="7">
    <source>
        <dbReference type="ARBA" id="ARBA00022798"/>
    </source>
</evidence>
<name>A0A4Z1C2M8_9GAMM</name>
<dbReference type="AlphaFoldDB" id="A0A4Z1C2M8"/>
<evidence type="ECO:0000256" key="8">
    <source>
        <dbReference type="ARBA" id="ARBA00023098"/>
    </source>
</evidence>
<keyword evidence="7" id="KW-0319">Glycerol metabolism</keyword>
<dbReference type="Pfam" id="PF06974">
    <property type="entry name" value="WS_DGAT_C"/>
    <property type="match status" value="1"/>
</dbReference>
<accession>A0A4Z1C2M8</accession>
<evidence type="ECO:0000256" key="11">
    <source>
        <dbReference type="SAM" id="MobiDB-lite"/>
    </source>
</evidence>
<feature type="compositionally biased region" description="Basic and acidic residues" evidence="11">
    <location>
        <begin position="173"/>
        <end position="184"/>
    </location>
</feature>
<feature type="domain" description="O-acyltransferase WSD1-like N-terminal" evidence="12">
    <location>
        <begin position="4"/>
        <end position="273"/>
    </location>
</feature>
<dbReference type="PANTHER" id="PTHR31650:SF1">
    <property type="entry name" value="WAX ESTER SYNTHASE_DIACYLGLYCEROL ACYLTRANSFERASE 4-RELATED"/>
    <property type="match status" value="1"/>
</dbReference>
<dbReference type="Gene3D" id="3.30.559.10">
    <property type="entry name" value="Chloramphenicol acetyltransferase-like domain"/>
    <property type="match status" value="1"/>
</dbReference>
<comment type="pathway">
    <text evidence="2">Lipid metabolism.</text>
</comment>
<dbReference type="GO" id="GO:0001666">
    <property type="term" value="P:response to hypoxia"/>
    <property type="evidence" value="ECO:0007669"/>
    <property type="project" value="TreeGrafter"/>
</dbReference>
<dbReference type="GO" id="GO:0051701">
    <property type="term" value="P:biological process involved in interaction with host"/>
    <property type="evidence" value="ECO:0007669"/>
    <property type="project" value="TreeGrafter"/>
</dbReference>
<dbReference type="InterPro" id="IPR014292">
    <property type="entry name" value="Acyl_transf_WS/DGAT"/>
</dbReference>
<evidence type="ECO:0000256" key="1">
    <source>
        <dbReference type="ARBA" id="ARBA00004771"/>
    </source>
</evidence>
<dbReference type="InterPro" id="IPR009721">
    <property type="entry name" value="O-acyltransferase_WSD1_C"/>
</dbReference>
<keyword evidence="5" id="KW-0444">Lipid biosynthesis</keyword>
<comment type="catalytic activity">
    <reaction evidence="10">
        <text>an acyl-CoA + a 1,2-diacyl-sn-glycerol = a triacyl-sn-glycerol + CoA</text>
        <dbReference type="Rhea" id="RHEA:10868"/>
        <dbReference type="ChEBI" id="CHEBI:17815"/>
        <dbReference type="ChEBI" id="CHEBI:57287"/>
        <dbReference type="ChEBI" id="CHEBI:58342"/>
        <dbReference type="ChEBI" id="CHEBI:64615"/>
        <dbReference type="EC" id="2.3.1.20"/>
    </reaction>
</comment>
<evidence type="ECO:0000256" key="9">
    <source>
        <dbReference type="ARBA" id="ARBA00023315"/>
    </source>
</evidence>
<evidence type="ECO:0000256" key="10">
    <source>
        <dbReference type="ARBA" id="ARBA00048109"/>
    </source>
</evidence>
<dbReference type="GO" id="GO:0071731">
    <property type="term" value="P:response to nitric oxide"/>
    <property type="evidence" value="ECO:0007669"/>
    <property type="project" value="TreeGrafter"/>
</dbReference>
<keyword evidence="9 14" id="KW-0012">Acyltransferase</keyword>
<keyword evidence="15" id="KW-1185">Reference proteome</keyword>
<dbReference type="SUPFAM" id="SSF52777">
    <property type="entry name" value="CoA-dependent acyltransferases"/>
    <property type="match status" value="1"/>
</dbReference>
<sequence>MKRLGTLDASWLAVESEDTPMHVGNLQIFSLPENAPETFLRDMLAKMKADGEIAPPWCYKLAFPGYLGRVIAPSWKVDKKIDLDYHVRHSALPRPGSERELGILVSRLHSNPLDFSRPLWECHIIEGLENNRFALYTKMHHSLIDGISGVRLLQRVLSKDPADTDMPPPWAVRPERTRASKSDEEASMTAALAQAKEALKLQADMAPRLAKAMTRLVNSVRHPEDGLTAPFAGPMSALNHRVTPQRRFATQHYQLDRIKKVAQAAEGSLNDIVLYLCGTALRRFLLENDKVPDTPLTAGIPVNIRPADDQGTGTQISFMIASLATDQEDPIVRLQHIKQSSRSAKEHLQKLPRKALTQYTMLLMSPYILQLMSGMGGRMRPVFNVTISNVPGPQEFLYFQGAKLEAIYPVSLIAHGGALNITCLSYAGSLNFGYTGCRDTLPSMQKLAVYTGEALDELESLLLPPKRKPAAAKKTATGPKKPTTARKKAAAPRKKAAENS</sequence>
<evidence type="ECO:0000256" key="3">
    <source>
        <dbReference type="ARBA" id="ARBA00009587"/>
    </source>
</evidence>
<feature type="compositionally biased region" description="Basic residues" evidence="11">
    <location>
        <begin position="483"/>
        <end position="494"/>
    </location>
</feature>
<dbReference type="GO" id="GO:0005886">
    <property type="term" value="C:plasma membrane"/>
    <property type="evidence" value="ECO:0007669"/>
    <property type="project" value="TreeGrafter"/>
</dbReference>
<dbReference type="EC" id="2.3.1.20" evidence="4"/>
<keyword evidence="8" id="KW-0443">Lipid metabolism</keyword>
<dbReference type="UniPathway" id="UPA00282"/>
<dbReference type="InterPro" id="IPR045034">
    <property type="entry name" value="O-acyltransferase_WSD1-like"/>
</dbReference>
<dbReference type="EMBL" id="SRPF01000002">
    <property type="protein sequence ID" value="TGN40391.1"/>
    <property type="molecule type" value="Genomic_DNA"/>
</dbReference>
<dbReference type="GO" id="GO:0004144">
    <property type="term" value="F:diacylglycerol O-acyltransferase activity"/>
    <property type="evidence" value="ECO:0007669"/>
    <property type="project" value="UniProtKB-EC"/>
</dbReference>
<dbReference type="RefSeq" id="WP_135803053.1">
    <property type="nucleotide sequence ID" value="NZ_SRPF01000002.1"/>
</dbReference>
<keyword evidence="6 14" id="KW-0808">Transferase</keyword>
<evidence type="ECO:0000256" key="2">
    <source>
        <dbReference type="ARBA" id="ARBA00005189"/>
    </source>
</evidence>
<organism evidence="14 15">
    <name type="scientific">Marinobacter confluentis</name>
    <dbReference type="NCBI Taxonomy" id="1697557"/>
    <lineage>
        <taxon>Bacteria</taxon>
        <taxon>Pseudomonadati</taxon>
        <taxon>Pseudomonadota</taxon>
        <taxon>Gammaproteobacteria</taxon>
        <taxon>Pseudomonadales</taxon>
        <taxon>Marinobacteraceae</taxon>
        <taxon>Marinobacter</taxon>
    </lineage>
</organism>
<dbReference type="Proteomes" id="UP000298325">
    <property type="component" value="Unassembled WGS sequence"/>
</dbReference>
<dbReference type="PANTHER" id="PTHR31650">
    <property type="entry name" value="O-ACYLTRANSFERASE (WSD1-LIKE) FAMILY PROTEIN"/>
    <property type="match status" value="1"/>
</dbReference>
<protein>
    <recommendedName>
        <fullName evidence="4">diacylglycerol O-acyltransferase</fullName>
        <ecNumber evidence="4">2.3.1.20</ecNumber>
    </recommendedName>
</protein>
<feature type="region of interest" description="Disordered" evidence="11">
    <location>
        <begin position="160"/>
        <end position="184"/>
    </location>
</feature>
<evidence type="ECO:0000313" key="14">
    <source>
        <dbReference type="EMBL" id="TGN40391.1"/>
    </source>
</evidence>
<evidence type="ECO:0000256" key="6">
    <source>
        <dbReference type="ARBA" id="ARBA00022679"/>
    </source>
</evidence>
<gene>
    <name evidence="14" type="ORF">E5Q11_08985</name>
</gene>
<dbReference type="NCBIfam" id="TIGR02946">
    <property type="entry name" value="acyl_WS_DGAT"/>
    <property type="match status" value="1"/>
</dbReference>
<comment type="pathway">
    <text evidence="1">Glycerolipid metabolism; triacylglycerol biosynthesis.</text>
</comment>
<comment type="caution">
    <text evidence="14">The sequence shown here is derived from an EMBL/GenBank/DDBJ whole genome shotgun (WGS) entry which is preliminary data.</text>
</comment>
<feature type="domain" description="O-acyltransferase WSD1 C-terminal" evidence="13">
    <location>
        <begin position="313"/>
        <end position="458"/>
    </location>
</feature>
<dbReference type="InterPro" id="IPR004255">
    <property type="entry name" value="O-acyltransferase_WSD1_N"/>
</dbReference>
<dbReference type="GO" id="GO:0019432">
    <property type="term" value="P:triglyceride biosynthetic process"/>
    <property type="evidence" value="ECO:0007669"/>
    <property type="project" value="UniProtKB-UniPathway"/>
</dbReference>
<proteinExistence type="inferred from homology"/>